<dbReference type="PANTHER" id="PTHR12213">
    <property type="entry name" value="CORRINOID ADENOSYLTRANSFERASE"/>
    <property type="match status" value="1"/>
</dbReference>
<dbReference type="GO" id="GO:0008817">
    <property type="term" value="F:corrinoid adenosyltransferase activity"/>
    <property type="evidence" value="ECO:0007669"/>
    <property type="project" value="UniProtKB-UniRule"/>
</dbReference>
<keyword evidence="9 16" id="KW-0547">Nucleotide-binding</keyword>
<dbReference type="FunCoup" id="A0A402CXD7">
    <property type="interactions" value="269"/>
</dbReference>
<dbReference type="GO" id="GO:0005524">
    <property type="term" value="F:ATP binding"/>
    <property type="evidence" value="ECO:0007669"/>
    <property type="project" value="UniProtKB-UniRule"/>
</dbReference>
<dbReference type="KEGG" id="ccot:CCAX7_44150"/>
<dbReference type="Gene3D" id="1.20.1200.10">
    <property type="entry name" value="Cobalamin adenosyltransferase-like"/>
    <property type="match status" value="1"/>
</dbReference>
<dbReference type="RefSeq" id="WP_119321956.1">
    <property type="nucleotide sequence ID" value="NZ_AP025739.1"/>
</dbReference>
<dbReference type="SUPFAM" id="SSF89028">
    <property type="entry name" value="Cobalamin adenosyltransferase-like"/>
    <property type="match status" value="1"/>
</dbReference>
<dbReference type="Proteomes" id="UP000287394">
    <property type="component" value="Chromosome"/>
</dbReference>
<dbReference type="PANTHER" id="PTHR12213:SF0">
    <property type="entry name" value="CORRINOID ADENOSYLTRANSFERASE MMAB"/>
    <property type="match status" value="1"/>
</dbReference>
<keyword evidence="8 16" id="KW-0808">Transferase</keyword>
<keyword evidence="7 16" id="KW-0169">Cobalamin biosynthesis</keyword>
<name>A0A402CXD7_9BACT</name>
<dbReference type="EC" id="2.5.1.17" evidence="4 16"/>
<evidence type="ECO:0000256" key="9">
    <source>
        <dbReference type="ARBA" id="ARBA00022741"/>
    </source>
</evidence>
<comment type="catalytic activity">
    <reaction evidence="14 16">
        <text>2 cob(II)yrinate a,c diamide + reduced [electron-transfer flavoprotein] + 2 ATP = 2 adenosylcob(III)yrinate a,c-diamide + 2 triphosphate + oxidized [electron-transfer flavoprotein] + 3 H(+)</text>
        <dbReference type="Rhea" id="RHEA:11528"/>
        <dbReference type="Rhea" id="RHEA-COMP:10685"/>
        <dbReference type="Rhea" id="RHEA-COMP:10686"/>
        <dbReference type="ChEBI" id="CHEBI:15378"/>
        <dbReference type="ChEBI" id="CHEBI:18036"/>
        <dbReference type="ChEBI" id="CHEBI:30616"/>
        <dbReference type="ChEBI" id="CHEBI:57692"/>
        <dbReference type="ChEBI" id="CHEBI:58307"/>
        <dbReference type="ChEBI" id="CHEBI:58503"/>
        <dbReference type="ChEBI" id="CHEBI:58537"/>
        <dbReference type="EC" id="2.5.1.17"/>
    </reaction>
</comment>
<comment type="similarity">
    <text evidence="3 16">Belongs to the Cob(I)alamin adenosyltransferase family.</text>
</comment>
<dbReference type="EMBL" id="AP025739">
    <property type="protein sequence ID" value="BDI32364.1"/>
    <property type="molecule type" value="Genomic_DNA"/>
</dbReference>
<comment type="catalytic activity">
    <reaction evidence="15 16">
        <text>2 cob(II)alamin + reduced [electron-transfer flavoprotein] + 2 ATP = 2 adenosylcob(III)alamin + 2 triphosphate + oxidized [electron-transfer flavoprotein] + 3 H(+)</text>
        <dbReference type="Rhea" id="RHEA:28671"/>
        <dbReference type="Rhea" id="RHEA-COMP:10685"/>
        <dbReference type="Rhea" id="RHEA-COMP:10686"/>
        <dbReference type="ChEBI" id="CHEBI:15378"/>
        <dbReference type="ChEBI" id="CHEBI:16304"/>
        <dbReference type="ChEBI" id="CHEBI:18036"/>
        <dbReference type="ChEBI" id="CHEBI:18408"/>
        <dbReference type="ChEBI" id="CHEBI:30616"/>
        <dbReference type="ChEBI" id="CHEBI:57692"/>
        <dbReference type="ChEBI" id="CHEBI:58307"/>
        <dbReference type="EC" id="2.5.1.17"/>
    </reaction>
</comment>
<evidence type="ECO:0000256" key="16">
    <source>
        <dbReference type="RuleBase" id="RU366026"/>
    </source>
</evidence>
<sequence length="183" mass="20047">MKIYTKTGDAGETSLYGGQRVSKDALRVSAYGTVDECNAFLGAALPLIDDAQIRAVILRIQGELFEVGADLATPQERGDTVPRIQNDATERLEAEIDAFETELEPLRNFILPGGSPGGAQLHVARAVSRRAERLVTTLAAQESISDELQRYLNRLSDHLFVLARLANHRAGVAEPIWERPARP</sequence>
<evidence type="ECO:0000256" key="13">
    <source>
        <dbReference type="ARBA" id="ARBA00033354"/>
    </source>
</evidence>
<dbReference type="GO" id="GO:0009236">
    <property type="term" value="P:cobalamin biosynthetic process"/>
    <property type="evidence" value="ECO:0007669"/>
    <property type="project" value="UniProtKB-UniRule"/>
</dbReference>
<organism evidence="17 18">
    <name type="scientific">Capsulimonas corticalis</name>
    <dbReference type="NCBI Taxonomy" id="2219043"/>
    <lineage>
        <taxon>Bacteria</taxon>
        <taxon>Bacillati</taxon>
        <taxon>Armatimonadota</taxon>
        <taxon>Armatimonadia</taxon>
        <taxon>Capsulimonadales</taxon>
        <taxon>Capsulimonadaceae</taxon>
        <taxon>Capsulimonas</taxon>
    </lineage>
</organism>
<evidence type="ECO:0000256" key="10">
    <source>
        <dbReference type="ARBA" id="ARBA00022840"/>
    </source>
</evidence>
<dbReference type="InterPro" id="IPR029499">
    <property type="entry name" value="PduO-typ"/>
</dbReference>
<evidence type="ECO:0000313" key="17">
    <source>
        <dbReference type="EMBL" id="BDI32364.1"/>
    </source>
</evidence>
<evidence type="ECO:0000256" key="12">
    <source>
        <dbReference type="ARBA" id="ARBA00033334"/>
    </source>
</evidence>
<dbReference type="InterPro" id="IPR016030">
    <property type="entry name" value="CblAdoTrfase-like"/>
</dbReference>
<dbReference type="InterPro" id="IPR036451">
    <property type="entry name" value="CblAdoTrfase-like_sf"/>
</dbReference>
<evidence type="ECO:0000256" key="2">
    <source>
        <dbReference type="ARBA" id="ARBA00005121"/>
    </source>
</evidence>
<evidence type="ECO:0000256" key="14">
    <source>
        <dbReference type="ARBA" id="ARBA00048555"/>
    </source>
</evidence>
<dbReference type="Pfam" id="PF01923">
    <property type="entry name" value="Cob_adeno_trans"/>
    <property type="match status" value="1"/>
</dbReference>
<dbReference type="NCBIfam" id="TIGR00636">
    <property type="entry name" value="PduO_Nterm"/>
    <property type="match status" value="1"/>
</dbReference>
<evidence type="ECO:0000256" key="3">
    <source>
        <dbReference type="ARBA" id="ARBA00007487"/>
    </source>
</evidence>
<protein>
    <recommendedName>
        <fullName evidence="5 16">Corrinoid adenosyltransferase</fullName>
        <ecNumber evidence="4 16">2.5.1.17</ecNumber>
    </recommendedName>
    <alternativeName>
        <fullName evidence="11 16">Cob(II)alamin adenosyltransferase</fullName>
    </alternativeName>
    <alternativeName>
        <fullName evidence="13 16">Cob(II)yrinic acid a,c-diamide adenosyltransferase</fullName>
    </alternativeName>
    <alternativeName>
        <fullName evidence="12 16">Cobinamide/cobalamin adenosyltransferase</fullName>
    </alternativeName>
</protein>
<keyword evidence="6" id="KW-0963">Cytoplasm</keyword>
<dbReference type="OrthoDB" id="9778896at2"/>
<dbReference type="GO" id="GO:0005737">
    <property type="term" value="C:cytoplasm"/>
    <property type="evidence" value="ECO:0007669"/>
    <property type="project" value="UniProtKB-SubCell"/>
</dbReference>
<evidence type="ECO:0000256" key="11">
    <source>
        <dbReference type="ARBA" id="ARBA00031529"/>
    </source>
</evidence>
<keyword evidence="18" id="KW-1185">Reference proteome</keyword>
<accession>A0A402CXD7</accession>
<keyword evidence="10 16" id="KW-0067">ATP-binding</keyword>
<evidence type="ECO:0000313" key="18">
    <source>
        <dbReference type="Proteomes" id="UP000287394"/>
    </source>
</evidence>
<proteinExistence type="inferred from homology"/>
<gene>
    <name evidence="17" type="ORF">CCAX7_44150</name>
</gene>
<evidence type="ECO:0000256" key="8">
    <source>
        <dbReference type="ARBA" id="ARBA00022679"/>
    </source>
</evidence>
<evidence type="ECO:0000256" key="15">
    <source>
        <dbReference type="ARBA" id="ARBA00048692"/>
    </source>
</evidence>
<dbReference type="AlphaFoldDB" id="A0A402CXD7"/>
<evidence type="ECO:0000256" key="4">
    <source>
        <dbReference type="ARBA" id="ARBA00012454"/>
    </source>
</evidence>
<reference evidence="17 18" key="1">
    <citation type="journal article" date="2019" name="Int. J. Syst. Evol. Microbiol.">
        <title>Capsulimonas corticalis gen. nov., sp. nov., an aerobic capsulated bacterium, of a novel bacterial order, Capsulimonadales ord. nov., of the class Armatimonadia of the phylum Armatimonadetes.</title>
        <authorList>
            <person name="Li J."/>
            <person name="Kudo C."/>
            <person name="Tonouchi A."/>
        </authorList>
    </citation>
    <scope>NUCLEOTIDE SEQUENCE [LARGE SCALE GENOMIC DNA]</scope>
    <source>
        <strain evidence="17 18">AX-7</strain>
    </source>
</reference>
<evidence type="ECO:0000256" key="7">
    <source>
        <dbReference type="ARBA" id="ARBA00022573"/>
    </source>
</evidence>
<dbReference type="FunFam" id="1.20.1200.10:FF:000003">
    <property type="entry name" value="ATP:cob(I)alamin adenosyltransferase"/>
    <property type="match status" value="1"/>
</dbReference>
<evidence type="ECO:0000256" key="1">
    <source>
        <dbReference type="ARBA" id="ARBA00004496"/>
    </source>
</evidence>
<evidence type="ECO:0000256" key="6">
    <source>
        <dbReference type="ARBA" id="ARBA00022490"/>
    </source>
</evidence>
<comment type="pathway">
    <text evidence="2 16">Cofactor biosynthesis; adenosylcobalamin biosynthesis; adenosylcobalamin from cob(II)yrinate a,c-diamide: step 2/7.</text>
</comment>
<comment type="subcellular location">
    <subcellularLocation>
        <location evidence="1">Cytoplasm</location>
    </subcellularLocation>
</comment>
<evidence type="ECO:0000256" key="5">
    <source>
        <dbReference type="ARBA" id="ARBA00020963"/>
    </source>
</evidence>